<protein>
    <submittedName>
        <fullName evidence="1">Uncharacterized protein</fullName>
    </submittedName>
</protein>
<dbReference type="EMBL" id="LAZR01011720">
    <property type="protein sequence ID" value="KKM60223.1"/>
    <property type="molecule type" value="Genomic_DNA"/>
</dbReference>
<organism evidence="1">
    <name type="scientific">marine sediment metagenome</name>
    <dbReference type="NCBI Taxonomy" id="412755"/>
    <lineage>
        <taxon>unclassified sequences</taxon>
        <taxon>metagenomes</taxon>
        <taxon>ecological metagenomes</taxon>
    </lineage>
</organism>
<reference evidence="1" key="1">
    <citation type="journal article" date="2015" name="Nature">
        <title>Complex archaea that bridge the gap between prokaryotes and eukaryotes.</title>
        <authorList>
            <person name="Spang A."/>
            <person name="Saw J.H."/>
            <person name="Jorgensen S.L."/>
            <person name="Zaremba-Niedzwiedzka K."/>
            <person name="Martijn J."/>
            <person name="Lind A.E."/>
            <person name="van Eijk R."/>
            <person name="Schleper C."/>
            <person name="Guy L."/>
            <person name="Ettema T.J."/>
        </authorList>
    </citation>
    <scope>NUCLEOTIDE SEQUENCE</scope>
</reference>
<name>A0A0F9IS91_9ZZZZ</name>
<sequence>MSNVEETRKNFIEHALNEIRSTPHYGNFYLHTYYVIAKLGLQHKAKVEGLFETVDWNDTECRDAIVERIKHFLFKNIR</sequence>
<gene>
    <name evidence="1" type="ORF">LCGC14_1544020</name>
</gene>
<proteinExistence type="predicted"/>
<comment type="caution">
    <text evidence="1">The sequence shown here is derived from an EMBL/GenBank/DDBJ whole genome shotgun (WGS) entry which is preliminary data.</text>
</comment>
<accession>A0A0F9IS91</accession>
<dbReference type="AlphaFoldDB" id="A0A0F9IS91"/>
<evidence type="ECO:0000313" key="1">
    <source>
        <dbReference type="EMBL" id="KKM60223.1"/>
    </source>
</evidence>